<dbReference type="AlphaFoldDB" id="A0AAE0KX62"/>
<reference evidence="1 2" key="1">
    <citation type="journal article" date="2015" name="Genome Biol. Evol.">
        <title>Comparative Genomics of a Bacterivorous Green Alga Reveals Evolutionary Causalities and Consequences of Phago-Mixotrophic Mode of Nutrition.</title>
        <authorList>
            <person name="Burns J.A."/>
            <person name="Paasch A."/>
            <person name="Narechania A."/>
            <person name="Kim E."/>
        </authorList>
    </citation>
    <scope>NUCLEOTIDE SEQUENCE [LARGE SCALE GENOMIC DNA]</scope>
    <source>
        <strain evidence="1 2">PLY_AMNH</strain>
    </source>
</reference>
<sequence length="294" mass="33082">MEIKQGRRMESPTLWASASVDSFLPCYLSSRFGIFPSDDSDVFYTLKSKTLKHLSLSATKGFLLPRHQQLPLLQELRIVDIDDQIVPLPHPSRLPFGNALQRVDMNMTPTALSVLAANCPRLLELKCDLLPTARGDNGYNSGIGIDLRMPTLAIDQAEFTCLETLIMRGSKPRNFCLQLPNLRSAEVTDTKWLDSASITDLRELAWLKLRYGYGGAEAELREVDIIKQHASTLENMDLCGLRLQTISTPKPMKVSFTTPAVMIAVKWACTHDSEMLWRDLNMMECEGLRLARVK</sequence>
<dbReference type="EMBL" id="LGRX02014898">
    <property type="protein sequence ID" value="KAK3263972.1"/>
    <property type="molecule type" value="Genomic_DNA"/>
</dbReference>
<dbReference type="SUPFAM" id="SSF52058">
    <property type="entry name" value="L domain-like"/>
    <property type="match status" value="1"/>
</dbReference>
<proteinExistence type="predicted"/>
<evidence type="ECO:0000313" key="1">
    <source>
        <dbReference type="EMBL" id="KAK3263972.1"/>
    </source>
</evidence>
<protein>
    <submittedName>
        <fullName evidence="1">Uncharacterized protein</fullName>
    </submittedName>
</protein>
<accession>A0AAE0KX62</accession>
<organism evidence="1 2">
    <name type="scientific">Cymbomonas tetramitiformis</name>
    <dbReference type="NCBI Taxonomy" id="36881"/>
    <lineage>
        <taxon>Eukaryota</taxon>
        <taxon>Viridiplantae</taxon>
        <taxon>Chlorophyta</taxon>
        <taxon>Pyramimonadophyceae</taxon>
        <taxon>Pyramimonadales</taxon>
        <taxon>Pyramimonadaceae</taxon>
        <taxon>Cymbomonas</taxon>
    </lineage>
</organism>
<gene>
    <name evidence="1" type="ORF">CYMTET_27258</name>
</gene>
<name>A0AAE0KX62_9CHLO</name>
<comment type="caution">
    <text evidence="1">The sequence shown here is derived from an EMBL/GenBank/DDBJ whole genome shotgun (WGS) entry which is preliminary data.</text>
</comment>
<evidence type="ECO:0000313" key="2">
    <source>
        <dbReference type="Proteomes" id="UP001190700"/>
    </source>
</evidence>
<dbReference type="Proteomes" id="UP001190700">
    <property type="component" value="Unassembled WGS sequence"/>
</dbReference>
<keyword evidence="2" id="KW-1185">Reference proteome</keyword>